<evidence type="ECO:0000259" key="6">
    <source>
        <dbReference type="PROSITE" id="PS50110"/>
    </source>
</evidence>
<keyword evidence="1" id="KW-0808">Transferase</keyword>
<keyword evidence="3" id="KW-0805">Transcription regulation</keyword>
<dbReference type="SMART" id="SM00448">
    <property type="entry name" value="REC"/>
    <property type="match status" value="1"/>
</dbReference>
<dbReference type="PROSITE" id="PS50110">
    <property type="entry name" value="RESPONSE_REGULATORY"/>
    <property type="match status" value="1"/>
</dbReference>
<evidence type="ECO:0000313" key="7">
    <source>
        <dbReference type="EMBL" id="MFC6955132.1"/>
    </source>
</evidence>
<feature type="modified residue" description="4-aspartylphosphate" evidence="5">
    <location>
        <position position="65"/>
    </location>
</feature>
<dbReference type="Pfam" id="PF00072">
    <property type="entry name" value="Response_reg"/>
    <property type="match status" value="1"/>
</dbReference>
<dbReference type="InterPro" id="IPR003018">
    <property type="entry name" value="GAF"/>
</dbReference>
<dbReference type="Pfam" id="PF13185">
    <property type="entry name" value="GAF_2"/>
    <property type="match status" value="1"/>
</dbReference>
<dbReference type="AlphaFoldDB" id="A0ABD5VHW8"/>
<dbReference type="PANTHER" id="PTHR34236:SF1">
    <property type="entry name" value="DIMETHYL SULFOXIDE REDUCTASE TRANSCRIPTIONAL ACTIVATOR"/>
    <property type="match status" value="1"/>
</dbReference>
<dbReference type="InterPro" id="IPR011006">
    <property type="entry name" value="CheY-like_superfamily"/>
</dbReference>
<sequence>MSTDATEDVPSNEDAPVVLVVDDDVDLAETCEYWLDAGQYVPRVANSGEEALEAMSEDVDAVLLDRRMPTLSGDEVLEAFRDRGFDVPVAMMTAVAPDTDIVDMPFDDYLVKPVSQDDILEAVDEMLARSSFDEDVREYFAMSSTEEALAARESEELRDADELAALREEITEQYEEYEPVIERRERELDRLTHINTVIRQVDRVLVDAESREEIESEVCASLADSGAYSVAWITGYNERTERFDPRVAAGADVDRVESETGDVSEVATRVKDAVSTGEVRAIDSVSEAHREAVFGDDPVEETSAVIAPLSYREKTYGAVLVYAERADAFGEQELEVFGELGERIGNGINSVEQRKLLLADTIVELEFRHTDRSDPFVDLSASTGATANLKGVASTSDSSLTCYLEAAGVSGESFLEAATTHDLVEDVRLVTDGDPSLFEITVASSAVHTLSSSGATVKTFRVEEGEGRLVAEVAPDADLKALARAVESAYEETSVLSKRRVERSVQSGESFRKDLEDRLTERQQTAMETAFSAGYYEWPRESTAEEVAEAMDISSPTLHEHLRAGERKLLQSFMSEVDDEDEPR</sequence>
<protein>
    <submittedName>
        <fullName evidence="7">Bacterio-opsin activator domain-containing protein</fullName>
    </submittedName>
</protein>
<dbReference type="InterPro" id="IPR001789">
    <property type="entry name" value="Sig_transdc_resp-reg_receiver"/>
</dbReference>
<dbReference type="Pfam" id="PF04967">
    <property type="entry name" value="HTH_10"/>
    <property type="match status" value="1"/>
</dbReference>
<evidence type="ECO:0000256" key="3">
    <source>
        <dbReference type="ARBA" id="ARBA00023015"/>
    </source>
</evidence>
<proteinExistence type="predicted"/>
<comment type="caution">
    <text evidence="7">The sequence shown here is derived from an EMBL/GenBank/DDBJ whole genome shotgun (WGS) entry which is preliminary data.</text>
</comment>
<evidence type="ECO:0000256" key="1">
    <source>
        <dbReference type="ARBA" id="ARBA00022679"/>
    </source>
</evidence>
<dbReference type="EMBL" id="JBHSXN010000005">
    <property type="protein sequence ID" value="MFC6955132.1"/>
    <property type="molecule type" value="Genomic_DNA"/>
</dbReference>
<dbReference type="Gene3D" id="3.30.450.40">
    <property type="match status" value="1"/>
</dbReference>
<dbReference type="InterPro" id="IPR007050">
    <property type="entry name" value="HTH_bacterioopsin"/>
</dbReference>
<evidence type="ECO:0000256" key="4">
    <source>
        <dbReference type="ARBA" id="ARBA00023163"/>
    </source>
</evidence>
<evidence type="ECO:0000256" key="2">
    <source>
        <dbReference type="ARBA" id="ARBA00022777"/>
    </source>
</evidence>
<keyword evidence="8" id="KW-1185">Reference proteome</keyword>
<keyword evidence="2" id="KW-0418">Kinase</keyword>
<dbReference type="SUPFAM" id="SSF55781">
    <property type="entry name" value="GAF domain-like"/>
    <property type="match status" value="1"/>
</dbReference>
<dbReference type="Proteomes" id="UP001596395">
    <property type="component" value="Unassembled WGS sequence"/>
</dbReference>
<dbReference type="Gene3D" id="3.40.50.2300">
    <property type="match status" value="1"/>
</dbReference>
<dbReference type="InterPro" id="IPR029016">
    <property type="entry name" value="GAF-like_dom_sf"/>
</dbReference>
<gene>
    <name evidence="7" type="ORF">ACFQGB_19900</name>
</gene>
<dbReference type="RefSeq" id="WP_336352069.1">
    <property type="nucleotide sequence ID" value="NZ_JAZAQL010000005.1"/>
</dbReference>
<feature type="domain" description="Response regulatory" evidence="6">
    <location>
        <begin position="17"/>
        <end position="127"/>
    </location>
</feature>
<name>A0ABD5VHW8_9EURY</name>
<dbReference type="PANTHER" id="PTHR34236">
    <property type="entry name" value="DIMETHYL SULFOXIDE REDUCTASE TRANSCRIPTIONAL ACTIVATOR"/>
    <property type="match status" value="1"/>
</dbReference>
<accession>A0ABD5VHW8</accession>
<evidence type="ECO:0000256" key="5">
    <source>
        <dbReference type="PROSITE-ProRule" id="PRU00169"/>
    </source>
</evidence>
<evidence type="ECO:0000313" key="8">
    <source>
        <dbReference type="Proteomes" id="UP001596395"/>
    </source>
</evidence>
<keyword evidence="5" id="KW-0597">Phosphoprotein</keyword>
<dbReference type="Pfam" id="PF15915">
    <property type="entry name" value="BAT"/>
    <property type="match status" value="1"/>
</dbReference>
<reference evidence="7 8" key="1">
    <citation type="journal article" date="2019" name="Int. J. Syst. Evol. Microbiol.">
        <title>The Global Catalogue of Microorganisms (GCM) 10K type strain sequencing project: providing services to taxonomists for standard genome sequencing and annotation.</title>
        <authorList>
            <consortium name="The Broad Institute Genomics Platform"/>
            <consortium name="The Broad Institute Genome Sequencing Center for Infectious Disease"/>
            <person name="Wu L."/>
            <person name="Ma J."/>
        </authorList>
    </citation>
    <scope>NUCLEOTIDE SEQUENCE [LARGE SCALE GENOMIC DNA]</scope>
    <source>
        <strain evidence="7 8">GX26</strain>
    </source>
</reference>
<dbReference type="GO" id="GO:0016301">
    <property type="term" value="F:kinase activity"/>
    <property type="evidence" value="ECO:0007669"/>
    <property type="project" value="UniProtKB-KW"/>
</dbReference>
<organism evidence="7 8">
    <name type="scientific">Halorubellus litoreus</name>
    <dbReference type="NCBI Taxonomy" id="755308"/>
    <lineage>
        <taxon>Archaea</taxon>
        <taxon>Methanobacteriati</taxon>
        <taxon>Methanobacteriota</taxon>
        <taxon>Stenosarchaea group</taxon>
        <taxon>Halobacteria</taxon>
        <taxon>Halobacteriales</taxon>
        <taxon>Halorubellaceae</taxon>
        <taxon>Halorubellus</taxon>
    </lineage>
</organism>
<dbReference type="InterPro" id="IPR031803">
    <property type="entry name" value="BAT_GAF/HTH-assoc"/>
</dbReference>
<dbReference type="SUPFAM" id="SSF52172">
    <property type="entry name" value="CheY-like"/>
    <property type="match status" value="1"/>
</dbReference>
<keyword evidence="4" id="KW-0804">Transcription</keyword>